<evidence type="ECO:0000256" key="2">
    <source>
        <dbReference type="ARBA" id="ARBA00022475"/>
    </source>
</evidence>
<keyword evidence="3 6" id="KW-0812">Transmembrane</keyword>
<evidence type="ECO:0000313" key="7">
    <source>
        <dbReference type="EMBL" id="AJY76201.1"/>
    </source>
</evidence>
<feature type="transmembrane region" description="Helical" evidence="6">
    <location>
        <begin position="184"/>
        <end position="202"/>
    </location>
</feature>
<dbReference type="InterPro" id="IPR001123">
    <property type="entry name" value="LeuE-type"/>
</dbReference>
<feature type="transmembrane region" description="Helical" evidence="6">
    <location>
        <begin position="6"/>
        <end position="27"/>
    </location>
</feature>
<evidence type="ECO:0000256" key="1">
    <source>
        <dbReference type="ARBA" id="ARBA00004651"/>
    </source>
</evidence>
<organism evidence="7 8">
    <name type="scientific">Paenibacillus beijingensis</name>
    <dbReference type="NCBI Taxonomy" id="1126833"/>
    <lineage>
        <taxon>Bacteria</taxon>
        <taxon>Bacillati</taxon>
        <taxon>Bacillota</taxon>
        <taxon>Bacilli</taxon>
        <taxon>Bacillales</taxon>
        <taxon>Paenibacillaceae</taxon>
        <taxon>Paenibacillus</taxon>
    </lineage>
</organism>
<keyword evidence="4 6" id="KW-1133">Transmembrane helix</keyword>
<reference evidence="7 8" key="1">
    <citation type="journal article" date="2015" name="J. Biotechnol.">
        <title>Complete genome sequence of Paenibacillus beijingensis 7188(T) (=DSM 24997(T)), a novel rhizobacterium from jujube garden soil.</title>
        <authorList>
            <person name="Kwak Y."/>
            <person name="Shin J.H."/>
        </authorList>
    </citation>
    <scope>NUCLEOTIDE SEQUENCE [LARGE SCALE GENOMIC DNA]</scope>
    <source>
        <strain evidence="7 8">DSM 24997</strain>
    </source>
</reference>
<proteinExistence type="predicted"/>
<evidence type="ECO:0000256" key="3">
    <source>
        <dbReference type="ARBA" id="ARBA00022692"/>
    </source>
</evidence>
<keyword evidence="2" id="KW-1003">Cell membrane</keyword>
<sequence>MITAFVHGIFLAFGLILPLGVQNFFVFSQGAVNKRLISVLPVVVTASLCDTVLIMLAVFGVSLVVMSFFWMKSLLVIGGFIFLVYVGFVTWRSKPDHSDLSKSDSQQISFGKIVSFTLMISLLNPHAILDTIGVIGTSSLRYQGVNKAAFTIACILVSWCWFFTLALLGRLIRNKDKTGSFSKNVNKVSAIVMWAAAIYLVSTF</sequence>
<evidence type="ECO:0000256" key="6">
    <source>
        <dbReference type="SAM" id="Phobius"/>
    </source>
</evidence>
<dbReference type="AlphaFoldDB" id="A0A0D5NLS7"/>
<evidence type="ECO:0000256" key="4">
    <source>
        <dbReference type="ARBA" id="ARBA00022989"/>
    </source>
</evidence>
<evidence type="ECO:0000313" key="8">
    <source>
        <dbReference type="Proteomes" id="UP000032633"/>
    </source>
</evidence>
<dbReference type="GO" id="GO:0015171">
    <property type="term" value="F:amino acid transmembrane transporter activity"/>
    <property type="evidence" value="ECO:0007669"/>
    <property type="project" value="TreeGrafter"/>
</dbReference>
<keyword evidence="8" id="KW-1185">Reference proteome</keyword>
<dbReference type="Pfam" id="PF01810">
    <property type="entry name" value="LysE"/>
    <property type="match status" value="1"/>
</dbReference>
<evidence type="ECO:0000256" key="5">
    <source>
        <dbReference type="ARBA" id="ARBA00023136"/>
    </source>
</evidence>
<dbReference type="RefSeq" id="WP_045671629.1">
    <property type="nucleotide sequence ID" value="NZ_CP011058.1"/>
</dbReference>
<evidence type="ECO:0008006" key="9">
    <source>
        <dbReference type="Google" id="ProtNLM"/>
    </source>
</evidence>
<dbReference type="Proteomes" id="UP000032633">
    <property type="component" value="Chromosome"/>
</dbReference>
<comment type="subcellular location">
    <subcellularLocation>
        <location evidence="1">Cell membrane</location>
        <topology evidence="1">Multi-pass membrane protein</topology>
    </subcellularLocation>
</comment>
<dbReference type="EMBL" id="CP011058">
    <property type="protein sequence ID" value="AJY76201.1"/>
    <property type="molecule type" value="Genomic_DNA"/>
</dbReference>
<feature type="transmembrane region" description="Helical" evidence="6">
    <location>
        <begin position="39"/>
        <end position="63"/>
    </location>
</feature>
<dbReference type="PATRIC" id="fig|1126833.4.peg.4089"/>
<dbReference type="PANTHER" id="PTHR30086">
    <property type="entry name" value="ARGININE EXPORTER PROTEIN ARGO"/>
    <property type="match status" value="1"/>
</dbReference>
<dbReference type="OrthoDB" id="5638726at2"/>
<reference evidence="8" key="2">
    <citation type="submission" date="2015-03" db="EMBL/GenBank/DDBJ databases">
        <title>Genome sequence of Paenibacillus beijingensis strain DSM 24997T.</title>
        <authorList>
            <person name="Kwak Y."/>
            <person name="Shin J.-H."/>
        </authorList>
    </citation>
    <scope>NUCLEOTIDE SEQUENCE [LARGE SCALE GENOMIC DNA]</scope>
    <source>
        <strain evidence="8">DSM 24997</strain>
    </source>
</reference>
<protein>
    <recommendedName>
        <fullName evidence="9">LysE family L-lysine exporter</fullName>
    </recommendedName>
</protein>
<feature type="transmembrane region" description="Helical" evidence="6">
    <location>
        <begin position="148"/>
        <end position="172"/>
    </location>
</feature>
<feature type="transmembrane region" description="Helical" evidence="6">
    <location>
        <begin position="110"/>
        <end position="128"/>
    </location>
</feature>
<dbReference type="HOGENOM" id="CLU_087840_4_0_9"/>
<dbReference type="PANTHER" id="PTHR30086:SF20">
    <property type="entry name" value="ARGININE EXPORTER PROTEIN ARGO-RELATED"/>
    <property type="match status" value="1"/>
</dbReference>
<keyword evidence="5 6" id="KW-0472">Membrane</keyword>
<accession>A0A0D5NLS7</accession>
<name>A0A0D5NLS7_9BACL</name>
<feature type="transmembrane region" description="Helical" evidence="6">
    <location>
        <begin position="69"/>
        <end position="89"/>
    </location>
</feature>
<dbReference type="GO" id="GO:0005886">
    <property type="term" value="C:plasma membrane"/>
    <property type="evidence" value="ECO:0007669"/>
    <property type="project" value="UniProtKB-SubCell"/>
</dbReference>
<gene>
    <name evidence="7" type="ORF">VN24_18575</name>
</gene>
<dbReference type="STRING" id="1126833.VN24_18575"/>
<dbReference type="KEGG" id="pbj:VN24_18575"/>